<name>A0A392N0Q6_9FABA</name>
<accession>A0A392N0Q6</accession>
<evidence type="ECO:0000259" key="3">
    <source>
        <dbReference type="Pfam" id="PF20160"/>
    </source>
</evidence>
<dbReference type="InterPro" id="IPR045344">
    <property type="entry name" value="C-JID"/>
</dbReference>
<keyword evidence="5" id="KW-1185">Reference proteome</keyword>
<dbReference type="AlphaFoldDB" id="A0A392N0Q6"/>
<evidence type="ECO:0000313" key="5">
    <source>
        <dbReference type="Proteomes" id="UP000265520"/>
    </source>
</evidence>
<sequence>MEHCKLLESLPQLPFPTAIEHDLQINTYEKQKGLIIFNCPKLGGIEHCSSQIFSWMIQFIQANLQSSTLSYDEIIKIVIPKTEIPIWSNQSMGDSIKLDPSPMIVHDSINHFLGIACCVVFSVSPVDPTMTRCTQRPEIGLRISNSKSHFVWTDSIPVIFERDLIADKSNHMWLSFIPLELFVDIIKTIDETLNHLDCFKMIVRANNGKGLDLAVQNCGYHLLYKQDHTSVQKLLGLEVQVNEAQPQPFI</sequence>
<proteinExistence type="predicted"/>
<evidence type="ECO:0000313" key="4">
    <source>
        <dbReference type="EMBL" id="MCH92775.1"/>
    </source>
</evidence>
<keyword evidence="1" id="KW-0433">Leucine-rich repeat</keyword>
<evidence type="ECO:0000256" key="2">
    <source>
        <dbReference type="ARBA" id="ARBA00022737"/>
    </source>
</evidence>
<organism evidence="4 5">
    <name type="scientific">Trifolium medium</name>
    <dbReference type="NCBI Taxonomy" id="97028"/>
    <lineage>
        <taxon>Eukaryota</taxon>
        <taxon>Viridiplantae</taxon>
        <taxon>Streptophyta</taxon>
        <taxon>Embryophyta</taxon>
        <taxon>Tracheophyta</taxon>
        <taxon>Spermatophyta</taxon>
        <taxon>Magnoliopsida</taxon>
        <taxon>eudicotyledons</taxon>
        <taxon>Gunneridae</taxon>
        <taxon>Pentapetalae</taxon>
        <taxon>rosids</taxon>
        <taxon>fabids</taxon>
        <taxon>Fabales</taxon>
        <taxon>Fabaceae</taxon>
        <taxon>Papilionoideae</taxon>
        <taxon>50 kb inversion clade</taxon>
        <taxon>NPAAA clade</taxon>
        <taxon>Hologalegina</taxon>
        <taxon>IRL clade</taxon>
        <taxon>Trifolieae</taxon>
        <taxon>Trifolium</taxon>
    </lineage>
</organism>
<keyword evidence="2" id="KW-0677">Repeat</keyword>
<comment type="caution">
    <text evidence="4">The sequence shown here is derived from an EMBL/GenBank/DDBJ whole genome shotgun (WGS) entry which is preliminary data.</text>
</comment>
<protein>
    <submittedName>
        <fullName evidence="4">TIR-NBS-LRR resistance protein</fullName>
    </submittedName>
</protein>
<feature type="domain" description="C-JID" evidence="3">
    <location>
        <begin position="80"/>
        <end position="227"/>
    </location>
</feature>
<dbReference type="EMBL" id="LXQA010023431">
    <property type="protein sequence ID" value="MCH92775.1"/>
    <property type="molecule type" value="Genomic_DNA"/>
</dbReference>
<reference evidence="4 5" key="1">
    <citation type="journal article" date="2018" name="Front. Plant Sci.">
        <title>Red Clover (Trifolium pratense) and Zigzag Clover (T. medium) - A Picture of Genomic Similarities and Differences.</title>
        <authorList>
            <person name="Dluhosova J."/>
            <person name="Istvanek J."/>
            <person name="Nedelnik J."/>
            <person name="Repkova J."/>
        </authorList>
    </citation>
    <scope>NUCLEOTIDE SEQUENCE [LARGE SCALE GENOMIC DNA]</scope>
    <source>
        <strain evidence="5">cv. 10/8</strain>
        <tissue evidence="4">Leaf</tissue>
    </source>
</reference>
<dbReference type="Pfam" id="PF20160">
    <property type="entry name" value="C-JID"/>
    <property type="match status" value="1"/>
</dbReference>
<dbReference type="Proteomes" id="UP000265520">
    <property type="component" value="Unassembled WGS sequence"/>
</dbReference>
<evidence type="ECO:0000256" key="1">
    <source>
        <dbReference type="ARBA" id="ARBA00022614"/>
    </source>
</evidence>